<dbReference type="SUPFAM" id="SSF69742">
    <property type="entry name" value="Glutamyl tRNA-reductase catalytic, N-terminal domain"/>
    <property type="match status" value="1"/>
</dbReference>
<dbReference type="InterPro" id="IPR036343">
    <property type="entry name" value="GluRdtase_N_sf"/>
</dbReference>
<feature type="active site" description="Nucleophile" evidence="8 9">
    <location>
        <position position="52"/>
    </location>
</feature>
<proteinExistence type="inferred from homology"/>
<feature type="domain" description="Quinate/shikimate 5-dehydrogenase/glutamyl-tRNA reductase" evidence="15">
    <location>
        <begin position="174"/>
        <end position="303"/>
    </location>
</feature>
<dbReference type="InterPro" id="IPR015896">
    <property type="entry name" value="4pyrrol_synth_GluRdtase_dimer"/>
</dbReference>
<feature type="domain" description="Tetrapyrrole biosynthesis glutamyl-tRNA reductase dimerisation" evidence="14">
    <location>
        <begin position="320"/>
        <end position="415"/>
    </location>
</feature>
<dbReference type="HAMAP" id="MF_00087">
    <property type="entry name" value="Glu_tRNA_reductase"/>
    <property type="match status" value="1"/>
</dbReference>
<dbReference type="GO" id="GO:0019353">
    <property type="term" value="P:protoporphyrinogen IX biosynthetic process from glutamate"/>
    <property type="evidence" value="ECO:0007669"/>
    <property type="project" value="TreeGrafter"/>
</dbReference>
<dbReference type="UniPathway" id="UPA00251">
    <property type="reaction ID" value="UER00316"/>
</dbReference>
<reference evidence="17 18" key="1">
    <citation type="submission" date="2007-01" db="EMBL/GenBank/DDBJ databases">
        <authorList>
            <person name="Haygood M."/>
            <person name="Podell S."/>
            <person name="Anderson C."/>
            <person name="Hopkinson B."/>
            <person name="Roe K."/>
            <person name="Barbeau K."/>
            <person name="Gaasterland T."/>
            <person name="Ferriera S."/>
            <person name="Johnson J."/>
            <person name="Kravitz S."/>
            <person name="Beeson K."/>
            <person name="Sutton G."/>
            <person name="Rogers Y.-H."/>
            <person name="Friedman R."/>
            <person name="Frazier M."/>
            <person name="Venter J.C."/>
        </authorList>
    </citation>
    <scope>NUCLEOTIDE SEQUENCE [LARGE SCALE GENOMIC DNA]</scope>
    <source>
        <strain evidence="17 18">ATCC 23134</strain>
    </source>
</reference>
<dbReference type="PANTHER" id="PTHR43013:SF1">
    <property type="entry name" value="GLUTAMYL-TRNA REDUCTASE"/>
    <property type="match status" value="1"/>
</dbReference>
<dbReference type="Gene3D" id="3.30.460.30">
    <property type="entry name" value="Glutamyl-tRNA reductase, N-terminal domain"/>
    <property type="match status" value="1"/>
</dbReference>
<evidence type="ECO:0000256" key="3">
    <source>
        <dbReference type="ARBA" id="ARBA00012970"/>
    </source>
</evidence>
<dbReference type="Gene3D" id="3.40.50.720">
    <property type="entry name" value="NAD(P)-binding Rossmann-like Domain"/>
    <property type="match status" value="1"/>
</dbReference>
<comment type="similarity">
    <text evidence="2 8 13">Belongs to the glutamyl-tRNA reductase family.</text>
</comment>
<dbReference type="NCBIfam" id="TIGR01035">
    <property type="entry name" value="hemA"/>
    <property type="match status" value="1"/>
</dbReference>
<keyword evidence="6 8" id="KW-0627">Porphyrin biosynthesis</keyword>
<comment type="domain">
    <text evidence="8">Possesses an unusual extended V-shaped dimeric structure with each monomer consisting of three distinct domains arranged along a curved 'spinal' alpha-helix. The N-terminal catalytic domain specifically recognizes the glutamate moiety of the substrate. The second domain is the NADPH-binding domain, and the third C-terminal domain is responsible for dimerization.</text>
</comment>
<feature type="binding site" evidence="8 10">
    <location>
        <begin position="116"/>
        <end position="118"/>
    </location>
    <ligand>
        <name>substrate</name>
    </ligand>
</feature>
<organism evidence="17 18">
    <name type="scientific">Microscilla marina ATCC 23134</name>
    <dbReference type="NCBI Taxonomy" id="313606"/>
    <lineage>
        <taxon>Bacteria</taxon>
        <taxon>Pseudomonadati</taxon>
        <taxon>Bacteroidota</taxon>
        <taxon>Cytophagia</taxon>
        <taxon>Cytophagales</taxon>
        <taxon>Microscillaceae</taxon>
        <taxon>Microscilla</taxon>
    </lineage>
</organism>
<dbReference type="PANTHER" id="PTHR43013">
    <property type="entry name" value="GLUTAMYL-TRNA REDUCTASE"/>
    <property type="match status" value="1"/>
</dbReference>
<evidence type="ECO:0000256" key="1">
    <source>
        <dbReference type="ARBA" id="ARBA00005059"/>
    </source>
</evidence>
<dbReference type="OrthoDB" id="110209at2"/>
<evidence type="ECO:0000259" key="15">
    <source>
        <dbReference type="Pfam" id="PF01488"/>
    </source>
</evidence>
<evidence type="ECO:0000313" key="18">
    <source>
        <dbReference type="Proteomes" id="UP000004095"/>
    </source>
</evidence>
<evidence type="ECO:0000256" key="12">
    <source>
        <dbReference type="PIRSR" id="PIRSR000445-4"/>
    </source>
</evidence>
<keyword evidence="4 8" id="KW-0521">NADP</keyword>
<comment type="caution">
    <text evidence="17">The sequence shown here is derived from an EMBL/GenBank/DDBJ whole genome shotgun (WGS) entry which is preliminary data.</text>
</comment>
<dbReference type="SUPFAM" id="SSF69075">
    <property type="entry name" value="Glutamyl tRNA-reductase dimerization domain"/>
    <property type="match status" value="1"/>
</dbReference>
<dbReference type="Proteomes" id="UP000004095">
    <property type="component" value="Unassembled WGS sequence"/>
</dbReference>
<dbReference type="Pfam" id="PF01488">
    <property type="entry name" value="Shikimate_DH"/>
    <property type="match status" value="1"/>
</dbReference>
<comment type="function">
    <text evidence="8">Catalyzes the NADPH-dependent reduction of glutamyl-tRNA(Glu) to glutamate 1-semialdehyde (GSA).</text>
</comment>
<dbReference type="InterPro" id="IPR036291">
    <property type="entry name" value="NAD(P)-bd_dom_sf"/>
</dbReference>
<evidence type="ECO:0000256" key="9">
    <source>
        <dbReference type="PIRSR" id="PIRSR000445-1"/>
    </source>
</evidence>
<dbReference type="EMBL" id="AAWS01000013">
    <property type="protein sequence ID" value="EAY29029.1"/>
    <property type="molecule type" value="Genomic_DNA"/>
</dbReference>
<evidence type="ECO:0000256" key="11">
    <source>
        <dbReference type="PIRSR" id="PIRSR000445-3"/>
    </source>
</evidence>
<keyword evidence="18" id="KW-1185">Reference proteome</keyword>
<dbReference type="RefSeq" id="WP_002697264.1">
    <property type="nucleotide sequence ID" value="NZ_AAWS01000013.1"/>
</dbReference>
<comment type="miscellaneous">
    <text evidence="8">During catalysis, the active site Cys acts as a nucleophile attacking the alpha-carbonyl group of tRNA-bound glutamate with the formation of a thioester intermediate between enzyme and glutamate, and the concomitant release of tRNA(Glu). The thioester intermediate is finally reduced by direct hydride transfer from NADPH, to form the product GSA.</text>
</comment>
<feature type="binding site" evidence="8 10">
    <location>
        <begin position="51"/>
        <end position="54"/>
    </location>
    <ligand>
        <name>substrate</name>
    </ligand>
</feature>
<feature type="binding site" evidence="8 10">
    <location>
        <position position="122"/>
    </location>
    <ligand>
        <name>substrate</name>
    </ligand>
</feature>
<dbReference type="InterPro" id="IPR006151">
    <property type="entry name" value="Shikm_DH/Glu-tRNA_Rdtase"/>
</dbReference>
<dbReference type="FunFam" id="3.30.460.30:FF:000001">
    <property type="entry name" value="Glutamyl-tRNA reductase"/>
    <property type="match status" value="1"/>
</dbReference>
<dbReference type="AlphaFoldDB" id="A1ZL63"/>
<evidence type="ECO:0000256" key="7">
    <source>
        <dbReference type="ARBA" id="ARBA00047464"/>
    </source>
</evidence>
<dbReference type="GO" id="GO:0008883">
    <property type="term" value="F:glutamyl-tRNA reductase activity"/>
    <property type="evidence" value="ECO:0007669"/>
    <property type="project" value="UniProtKB-UniRule"/>
</dbReference>
<evidence type="ECO:0000256" key="10">
    <source>
        <dbReference type="PIRSR" id="PIRSR000445-2"/>
    </source>
</evidence>
<feature type="site" description="Important for activity" evidence="8 12">
    <location>
        <position position="101"/>
    </location>
</feature>
<dbReference type="Pfam" id="PF00745">
    <property type="entry name" value="GlutR_dimer"/>
    <property type="match status" value="1"/>
</dbReference>
<evidence type="ECO:0000259" key="16">
    <source>
        <dbReference type="Pfam" id="PF05201"/>
    </source>
</evidence>
<sequence length="425" mass="47987">MYNNFKSVTLSYKNTPINIREALSLNENDCKALLRELRELEDMTDMLVLSTCNRTEVYYTSSQDYSAEVIQQLGVLKNIPHIQNYTEYFTLLNNSQEAVHHLFSVAMGLESQVVGDMQISNQVKNAYQWAADIGTAGPFLHRLLHTIFFTNKRVVQETNFRSGAASTSYASVELIEDLANDIRDPKVLVLGVGEIGTDVSRSLEGSFINDITICNRTLAKAEKLAAECGAKVIPFENVRQAILEADIVISSVALNEPFITKESLSQQDLHSFKYFIDLAVPRSVEPVIEDLAGMVVYNIDDINNKASKALERRLQAIPDVKAIVNEAIAEFGEWSKEMEVSPTIKKIKMSLEQIRQEELERYMKDLTQNESDKLEKITKSLMQKIIKLPVLQLKAACKRGDAESLIDVLNDLFDLEKQPTQKIRK</sequence>
<name>A1ZL63_MICM2</name>
<evidence type="ECO:0000259" key="14">
    <source>
        <dbReference type="Pfam" id="PF00745"/>
    </source>
</evidence>
<dbReference type="InterPro" id="IPR015895">
    <property type="entry name" value="4pyrrol_synth_GluRdtase_N"/>
</dbReference>
<comment type="subunit">
    <text evidence="8">Homodimer.</text>
</comment>
<comment type="catalytic activity">
    <reaction evidence="7 8 13">
        <text>(S)-4-amino-5-oxopentanoate + tRNA(Glu) + NADP(+) = L-glutamyl-tRNA(Glu) + NADPH + H(+)</text>
        <dbReference type="Rhea" id="RHEA:12344"/>
        <dbReference type="Rhea" id="RHEA-COMP:9663"/>
        <dbReference type="Rhea" id="RHEA-COMP:9680"/>
        <dbReference type="ChEBI" id="CHEBI:15378"/>
        <dbReference type="ChEBI" id="CHEBI:57501"/>
        <dbReference type="ChEBI" id="CHEBI:57783"/>
        <dbReference type="ChEBI" id="CHEBI:58349"/>
        <dbReference type="ChEBI" id="CHEBI:78442"/>
        <dbReference type="ChEBI" id="CHEBI:78520"/>
        <dbReference type="EC" id="1.2.1.70"/>
    </reaction>
</comment>
<keyword evidence="5 8" id="KW-0560">Oxidoreductase</keyword>
<evidence type="ECO:0000256" key="5">
    <source>
        <dbReference type="ARBA" id="ARBA00023002"/>
    </source>
</evidence>
<evidence type="ECO:0000256" key="13">
    <source>
        <dbReference type="RuleBase" id="RU000584"/>
    </source>
</evidence>
<evidence type="ECO:0000256" key="2">
    <source>
        <dbReference type="ARBA" id="ARBA00005916"/>
    </source>
</evidence>
<feature type="binding site" evidence="8 10">
    <location>
        <position position="111"/>
    </location>
    <ligand>
        <name>substrate</name>
    </ligand>
</feature>
<dbReference type="eggNOG" id="COG0373">
    <property type="taxonomic scope" value="Bacteria"/>
</dbReference>
<dbReference type="GO" id="GO:0050661">
    <property type="term" value="F:NADP binding"/>
    <property type="evidence" value="ECO:0007669"/>
    <property type="project" value="InterPro"/>
</dbReference>
<evidence type="ECO:0000256" key="8">
    <source>
        <dbReference type="HAMAP-Rule" id="MF_00087"/>
    </source>
</evidence>
<dbReference type="CDD" id="cd05213">
    <property type="entry name" value="NAD_bind_Glutamyl_tRNA_reduct"/>
    <property type="match status" value="1"/>
</dbReference>
<feature type="domain" description="Glutamyl-tRNA reductase N-terminal" evidence="16">
    <location>
        <begin position="8"/>
        <end position="158"/>
    </location>
</feature>
<gene>
    <name evidence="8" type="primary">hemA</name>
    <name evidence="17" type="ORF">M23134_00183</name>
</gene>
<comment type="pathway">
    <text evidence="1 8 13">Porphyrin-containing compound metabolism; protoporphyrin-IX biosynthesis; 5-aminolevulinate from L-glutamyl-tRNA(Glu): step 1/2.</text>
</comment>
<evidence type="ECO:0000256" key="6">
    <source>
        <dbReference type="ARBA" id="ARBA00023244"/>
    </source>
</evidence>
<dbReference type="InterPro" id="IPR000343">
    <property type="entry name" value="4pyrrol_synth_GluRdtase"/>
</dbReference>
<evidence type="ECO:0000313" key="17">
    <source>
        <dbReference type="EMBL" id="EAY29029.1"/>
    </source>
</evidence>
<protein>
    <recommendedName>
        <fullName evidence="3 8">Glutamyl-tRNA reductase</fullName>
        <shortName evidence="8">GluTR</shortName>
        <ecNumber evidence="3 8">1.2.1.70</ecNumber>
    </recommendedName>
</protein>
<dbReference type="EC" id="1.2.1.70" evidence="3 8"/>
<dbReference type="Pfam" id="PF05201">
    <property type="entry name" value="GlutR_N"/>
    <property type="match status" value="1"/>
</dbReference>
<dbReference type="PIRSF" id="PIRSF000445">
    <property type="entry name" value="4pyrrol_synth_GluRdtase"/>
    <property type="match status" value="1"/>
</dbReference>
<feature type="binding site" evidence="8 11">
    <location>
        <begin position="191"/>
        <end position="196"/>
    </location>
    <ligand>
        <name>NADP(+)</name>
        <dbReference type="ChEBI" id="CHEBI:58349"/>
    </ligand>
</feature>
<accession>A1ZL63</accession>
<dbReference type="SUPFAM" id="SSF51735">
    <property type="entry name" value="NAD(P)-binding Rossmann-fold domains"/>
    <property type="match status" value="1"/>
</dbReference>
<dbReference type="InterPro" id="IPR036453">
    <property type="entry name" value="GluRdtase_dimer_dom_sf"/>
</dbReference>
<evidence type="ECO:0000256" key="4">
    <source>
        <dbReference type="ARBA" id="ARBA00022857"/>
    </source>
</evidence>